<reference evidence="3 4" key="2">
    <citation type="journal article" date="2014" name="PLoS Genet.">
        <title>Phylogenetically driven sequencing of extremely halophilic archaea reveals strategies for static and dynamic osmo-response.</title>
        <authorList>
            <person name="Becker E.A."/>
            <person name="Seitzer P.M."/>
            <person name="Tritt A."/>
            <person name="Larsen D."/>
            <person name="Krusor M."/>
            <person name="Yao A.I."/>
            <person name="Wu D."/>
            <person name="Madern D."/>
            <person name="Eisen J.A."/>
            <person name="Darling A.E."/>
            <person name="Facciotti M.T."/>
        </authorList>
    </citation>
    <scope>NUCLEOTIDE SEQUENCE [LARGE SCALE GENOMIC DNA]</scope>
    <source>
        <strain evidence="3 4">AJ5</strain>
    </source>
</reference>
<evidence type="ECO:0000313" key="4">
    <source>
        <dbReference type="Proteomes" id="UP000011555"/>
    </source>
</evidence>
<evidence type="ECO:0000313" key="2">
    <source>
        <dbReference type="EMBL" id="APW98452.1"/>
    </source>
</evidence>
<dbReference type="EMBL" id="CP019285">
    <property type="protein sequence ID" value="APW98452.1"/>
    <property type="molecule type" value="Genomic_DNA"/>
</dbReference>
<name>M0LLH2_NATLA</name>
<dbReference type="EMBL" id="AOLZ01000036">
    <property type="protein sequence ID" value="EMA33299.1"/>
    <property type="molecule type" value="Genomic_DNA"/>
</dbReference>
<keyword evidence="4" id="KW-1185">Reference proteome</keyword>
<protein>
    <recommendedName>
        <fullName evidence="1">DUF7344 domain-containing protein</fullName>
    </recommendedName>
</protein>
<dbReference type="STRING" id="358396.CHINAEXTREME_11970"/>
<dbReference type="GeneID" id="30921852"/>
<dbReference type="eggNOG" id="arCOG03828">
    <property type="taxonomic scope" value="Archaea"/>
</dbReference>
<dbReference type="Proteomes" id="UP000011555">
    <property type="component" value="Unassembled WGS sequence"/>
</dbReference>
<organism evidence="3 4">
    <name type="scientific">Natronobacterium lacisalsi AJ5</name>
    <dbReference type="NCBI Taxonomy" id="358396"/>
    <lineage>
        <taxon>Archaea</taxon>
        <taxon>Methanobacteriati</taxon>
        <taxon>Methanobacteriota</taxon>
        <taxon>Stenosarchaea group</taxon>
        <taxon>Halobacteria</taxon>
        <taxon>Halobacteriales</taxon>
        <taxon>Natrialbaceae</taxon>
        <taxon>Natronobacterium</taxon>
    </lineage>
</organism>
<gene>
    <name evidence="3" type="ORF">C445_09259</name>
    <name evidence="2" type="ORF">CHINAEXTREME_11970</name>
</gene>
<dbReference type="Proteomes" id="UP000186547">
    <property type="component" value="Chromosome"/>
</dbReference>
<dbReference type="AlphaFoldDB" id="M0LLH2"/>
<dbReference type="Pfam" id="PF24035">
    <property type="entry name" value="DUF7344"/>
    <property type="match status" value="1"/>
</dbReference>
<proteinExistence type="predicted"/>
<dbReference type="KEGG" id="hlc:CHINAEXTREME11970"/>
<reference evidence="2" key="3">
    <citation type="submission" date="2017-01" db="EMBL/GenBank/DDBJ databases">
        <authorList>
            <person name="Mah S.A."/>
            <person name="Swanson W.J."/>
            <person name="Moy G.W."/>
            <person name="Vacquier V.D."/>
        </authorList>
    </citation>
    <scope>NUCLEOTIDE SEQUENCE</scope>
    <source>
        <strain evidence="2">AJ5</strain>
    </source>
</reference>
<evidence type="ECO:0000313" key="3">
    <source>
        <dbReference type="EMBL" id="EMA33299.1"/>
    </source>
</evidence>
<dbReference type="InterPro" id="IPR055768">
    <property type="entry name" value="DUF7344"/>
</dbReference>
<evidence type="ECO:0000259" key="1">
    <source>
        <dbReference type="Pfam" id="PF24035"/>
    </source>
</evidence>
<evidence type="ECO:0000313" key="5">
    <source>
        <dbReference type="Proteomes" id="UP000186547"/>
    </source>
</evidence>
<feature type="domain" description="DUF7344" evidence="1">
    <location>
        <begin position="25"/>
        <end position="102"/>
    </location>
</feature>
<sequence length="125" mass="13862">MGEWSRDATELEGIEETDLSTDDLFRLLADRRVRTALLFLRDRPDTTLEQLASIIAAAEADEGETNETGDSYDRIRHELYHSTLPALDEAGLIAFDPQSKRIRVVDVPSTIYSLFDGEAGDGSSS</sequence>
<reference evidence="2 5" key="1">
    <citation type="journal article" date="2011" name="J. Bacteriol.">
        <title>Genome sequence of Halobiforma lacisalsi AJ5, an extremely halophilic archaeon which harbors a bop gene.</title>
        <authorList>
            <person name="Jiang X."/>
            <person name="Wang S."/>
            <person name="Cheng H."/>
            <person name="Huo Y."/>
            <person name="Zhang X."/>
            <person name="Zhu X."/>
            <person name="Han X."/>
            <person name="Ni P."/>
            <person name="Wu M."/>
        </authorList>
    </citation>
    <scope>NUCLEOTIDE SEQUENCE [LARGE SCALE GENOMIC DNA]</scope>
    <source>
        <strain evidence="2 5">AJ5</strain>
    </source>
</reference>
<dbReference type="RefSeq" id="WP_007141574.1">
    <property type="nucleotide sequence ID" value="NZ_AOLZ01000036.1"/>
</dbReference>
<accession>M0LLH2</accession>